<evidence type="ECO:0000313" key="2">
    <source>
        <dbReference type="Proteomes" id="UP000283734"/>
    </source>
</evidence>
<gene>
    <name evidence="1" type="ORF">D4A39_04510</name>
</gene>
<dbReference type="Proteomes" id="UP000283734">
    <property type="component" value="Unassembled WGS sequence"/>
</dbReference>
<dbReference type="AlphaFoldDB" id="A0A418Y3H2"/>
<sequence length="65" mass="7474">MQRLQLVEVILLTLHLLVKAITDLFQLLFQLGDLLFTFLVKSFSQFANLCLKLFDGIFYLVSSHG</sequence>
<organism evidence="1 2">
    <name type="scientific">Alcanivorax profundi</name>
    <dbReference type="NCBI Taxonomy" id="2338368"/>
    <lineage>
        <taxon>Bacteria</taxon>
        <taxon>Pseudomonadati</taxon>
        <taxon>Pseudomonadota</taxon>
        <taxon>Gammaproteobacteria</taxon>
        <taxon>Oceanospirillales</taxon>
        <taxon>Alcanivoracaceae</taxon>
        <taxon>Alcanivorax</taxon>
    </lineage>
</organism>
<proteinExistence type="predicted"/>
<comment type="caution">
    <text evidence="1">The sequence shown here is derived from an EMBL/GenBank/DDBJ whole genome shotgun (WGS) entry which is preliminary data.</text>
</comment>
<evidence type="ECO:0000313" key="1">
    <source>
        <dbReference type="EMBL" id="RJG20096.1"/>
    </source>
</evidence>
<accession>A0A418Y3H2</accession>
<protein>
    <submittedName>
        <fullName evidence="1">Uncharacterized protein</fullName>
    </submittedName>
</protein>
<reference evidence="1 2" key="1">
    <citation type="submission" date="2018-09" db="EMBL/GenBank/DDBJ databases">
        <title>Alcanivorax profundi sp. nov., isolated from 1000 m-depth seawater of the Mariana Trench.</title>
        <authorList>
            <person name="Liu J."/>
        </authorList>
    </citation>
    <scope>NUCLEOTIDE SEQUENCE [LARGE SCALE GENOMIC DNA]</scope>
    <source>
        <strain evidence="1 2">MTEO17</strain>
    </source>
</reference>
<keyword evidence="2" id="KW-1185">Reference proteome</keyword>
<dbReference type="EMBL" id="QYYA01000001">
    <property type="protein sequence ID" value="RJG20096.1"/>
    <property type="molecule type" value="Genomic_DNA"/>
</dbReference>
<name>A0A418Y3H2_9GAMM</name>